<evidence type="ECO:0000256" key="2">
    <source>
        <dbReference type="ARBA" id="ARBA00022737"/>
    </source>
</evidence>
<dbReference type="SMART" id="SM00320">
    <property type="entry name" value="WD40"/>
    <property type="match status" value="5"/>
</dbReference>
<dbReference type="SUPFAM" id="SSF81383">
    <property type="entry name" value="F-box domain"/>
    <property type="match status" value="1"/>
</dbReference>
<dbReference type="OrthoDB" id="19711at2759"/>
<feature type="compositionally biased region" description="Polar residues" evidence="4">
    <location>
        <begin position="1"/>
        <end position="14"/>
    </location>
</feature>
<dbReference type="InterPro" id="IPR020472">
    <property type="entry name" value="WD40_PAC1"/>
</dbReference>
<sequence length="480" mass="53838">MTPSSEHVTRSGSHARSRSVSDLSRVSPMPETVNEAIVNGTYDKNLNKETAINRNNASGPVCWGEQPRKSYSLPHRYKAQITGACRALPQDYSAFTTAVVKPSEFKQQFMSMRQWFNRFSDEQKNMVLAELLEHIGPIQLHLLSVAIGGRLHHGCRPNCEDTIGWFPPVLGLTIFSYLDPVSLARASQVCRKWHSLASHDCLWRHLSQQRKWQLSPSSNQKQLSQCTHQDGSVDWKQVWDVEETSQWSSINCKVTMIGHSSTVRCLQVVGERVVSGSYDHLVKVWALSSGECLRTLAGHQEPVLTVAFDDDKIISGAADKTIKFLIYSLHKHPTKSEHQVLTKSFDPQVWQLESGRCQKTLVGHEDGVTTLTFDQTTIISGSLDCTIRLWSLATGQCVGVLDWMSSEGHTGVIRCLAADSRRIVSASDDKTIKVWDRDTCRRLVTLRNHTDGVTCLAFNDHVIVSGSYDKTVKLWDFSVC</sequence>
<comment type="caution">
    <text evidence="6">The sequence shown here is derived from an EMBL/GenBank/DDBJ whole genome shotgun (WGS) entry which is preliminary data.</text>
</comment>
<evidence type="ECO:0000313" key="7">
    <source>
        <dbReference type="Proteomes" id="UP000324222"/>
    </source>
</evidence>
<keyword evidence="7" id="KW-1185">Reference proteome</keyword>
<evidence type="ECO:0000256" key="3">
    <source>
        <dbReference type="PROSITE-ProRule" id="PRU00221"/>
    </source>
</evidence>
<dbReference type="PROSITE" id="PS50082">
    <property type="entry name" value="WD_REPEATS_2"/>
    <property type="match status" value="5"/>
</dbReference>
<dbReference type="SUPFAM" id="SSF50978">
    <property type="entry name" value="WD40 repeat-like"/>
    <property type="match status" value="1"/>
</dbReference>
<dbReference type="InterPro" id="IPR042627">
    <property type="entry name" value="FBXW2"/>
</dbReference>
<keyword evidence="2" id="KW-0677">Repeat</keyword>
<dbReference type="Pfam" id="PF12937">
    <property type="entry name" value="F-box-like"/>
    <property type="match status" value="1"/>
</dbReference>
<dbReference type="InterPro" id="IPR001810">
    <property type="entry name" value="F-box_dom"/>
</dbReference>
<dbReference type="FunFam" id="2.130.10.10:FF:001203">
    <property type="entry name" value="F-box/WD repeat-containing protein 1A"/>
    <property type="match status" value="1"/>
</dbReference>
<feature type="domain" description="F-box" evidence="5">
    <location>
        <begin position="160"/>
        <end position="206"/>
    </location>
</feature>
<feature type="repeat" description="WD" evidence="3">
    <location>
        <begin position="406"/>
        <end position="445"/>
    </location>
</feature>
<dbReference type="Pfam" id="PF00400">
    <property type="entry name" value="WD40"/>
    <property type="match status" value="5"/>
</dbReference>
<feature type="repeat" description="WD" evidence="3">
    <location>
        <begin position="361"/>
        <end position="400"/>
    </location>
</feature>
<evidence type="ECO:0000259" key="5">
    <source>
        <dbReference type="PROSITE" id="PS50181"/>
    </source>
</evidence>
<dbReference type="PANTHER" id="PTHR44436">
    <property type="entry name" value="F-BOX/WD REPEAT-CONTAINING PROTEIN 2"/>
    <property type="match status" value="1"/>
</dbReference>
<evidence type="ECO:0000256" key="4">
    <source>
        <dbReference type="SAM" id="MobiDB-lite"/>
    </source>
</evidence>
<protein>
    <submittedName>
        <fullName evidence="6">F-box/WD repeat-containing protein 7</fullName>
    </submittedName>
</protein>
<name>A0A5B7D881_PORTR</name>
<feature type="region of interest" description="Disordered" evidence="4">
    <location>
        <begin position="1"/>
        <end position="28"/>
    </location>
</feature>
<dbReference type="SMART" id="SM00256">
    <property type="entry name" value="FBOX"/>
    <property type="match status" value="1"/>
</dbReference>
<dbReference type="PROSITE" id="PS50294">
    <property type="entry name" value="WD_REPEATS_REGION"/>
    <property type="match status" value="3"/>
</dbReference>
<dbReference type="Proteomes" id="UP000324222">
    <property type="component" value="Unassembled WGS sequence"/>
</dbReference>
<dbReference type="InterPro" id="IPR036047">
    <property type="entry name" value="F-box-like_dom_sf"/>
</dbReference>
<dbReference type="PRINTS" id="PR00320">
    <property type="entry name" value="GPROTEINBRPT"/>
</dbReference>
<gene>
    <name evidence="6" type="primary">FBXW7_0</name>
    <name evidence="6" type="ORF">E2C01_010390</name>
</gene>
<dbReference type="InterPro" id="IPR015943">
    <property type="entry name" value="WD40/YVTN_repeat-like_dom_sf"/>
</dbReference>
<dbReference type="PROSITE" id="PS00678">
    <property type="entry name" value="WD_REPEATS_1"/>
    <property type="match status" value="1"/>
</dbReference>
<evidence type="ECO:0000256" key="1">
    <source>
        <dbReference type="ARBA" id="ARBA00022574"/>
    </source>
</evidence>
<feature type="repeat" description="WD" evidence="3">
    <location>
        <begin position="446"/>
        <end position="480"/>
    </location>
</feature>
<accession>A0A5B7D881</accession>
<dbReference type="EMBL" id="VSRR010000597">
    <property type="protein sequence ID" value="MPC17530.1"/>
    <property type="molecule type" value="Genomic_DNA"/>
</dbReference>
<dbReference type="Gene3D" id="2.130.10.10">
    <property type="entry name" value="YVTN repeat-like/Quinoprotein amine dehydrogenase"/>
    <property type="match status" value="2"/>
</dbReference>
<reference evidence="6 7" key="1">
    <citation type="submission" date="2019-05" db="EMBL/GenBank/DDBJ databases">
        <title>Another draft genome of Portunus trituberculatus and its Hox gene families provides insights of decapod evolution.</title>
        <authorList>
            <person name="Jeong J.-H."/>
            <person name="Song I."/>
            <person name="Kim S."/>
            <person name="Choi T."/>
            <person name="Kim D."/>
            <person name="Ryu S."/>
            <person name="Kim W."/>
        </authorList>
    </citation>
    <scope>NUCLEOTIDE SEQUENCE [LARGE SCALE GENOMIC DNA]</scope>
    <source>
        <tissue evidence="6">Muscle</tissue>
    </source>
</reference>
<dbReference type="CDD" id="cd00200">
    <property type="entry name" value="WD40"/>
    <property type="match status" value="1"/>
</dbReference>
<dbReference type="InterPro" id="IPR019775">
    <property type="entry name" value="WD40_repeat_CS"/>
</dbReference>
<dbReference type="PANTHER" id="PTHR44436:SF1">
    <property type="entry name" value="F-BOX_WD REPEAT-CONTAINING PROTEIN 2"/>
    <property type="match status" value="1"/>
</dbReference>
<keyword evidence="1 3" id="KW-0853">WD repeat</keyword>
<organism evidence="6 7">
    <name type="scientific">Portunus trituberculatus</name>
    <name type="common">Swimming crab</name>
    <name type="synonym">Neptunus trituberculatus</name>
    <dbReference type="NCBI Taxonomy" id="210409"/>
    <lineage>
        <taxon>Eukaryota</taxon>
        <taxon>Metazoa</taxon>
        <taxon>Ecdysozoa</taxon>
        <taxon>Arthropoda</taxon>
        <taxon>Crustacea</taxon>
        <taxon>Multicrustacea</taxon>
        <taxon>Malacostraca</taxon>
        <taxon>Eumalacostraca</taxon>
        <taxon>Eucarida</taxon>
        <taxon>Decapoda</taxon>
        <taxon>Pleocyemata</taxon>
        <taxon>Brachyura</taxon>
        <taxon>Eubrachyura</taxon>
        <taxon>Portunoidea</taxon>
        <taxon>Portunidae</taxon>
        <taxon>Portuninae</taxon>
        <taxon>Portunus</taxon>
    </lineage>
</organism>
<dbReference type="AlphaFoldDB" id="A0A5B7D881"/>
<feature type="compositionally biased region" description="Low complexity" evidence="4">
    <location>
        <begin position="18"/>
        <end position="27"/>
    </location>
</feature>
<dbReference type="InterPro" id="IPR036322">
    <property type="entry name" value="WD40_repeat_dom_sf"/>
</dbReference>
<proteinExistence type="predicted"/>
<feature type="repeat" description="WD" evidence="3">
    <location>
        <begin position="256"/>
        <end position="295"/>
    </location>
</feature>
<feature type="repeat" description="WD" evidence="3">
    <location>
        <begin position="296"/>
        <end position="324"/>
    </location>
</feature>
<dbReference type="Gene3D" id="1.20.1280.50">
    <property type="match status" value="1"/>
</dbReference>
<dbReference type="PROSITE" id="PS50181">
    <property type="entry name" value="FBOX"/>
    <property type="match status" value="1"/>
</dbReference>
<dbReference type="InterPro" id="IPR001680">
    <property type="entry name" value="WD40_rpt"/>
</dbReference>
<evidence type="ECO:0000313" key="6">
    <source>
        <dbReference type="EMBL" id="MPC17530.1"/>
    </source>
</evidence>